<name>A0ABU3TS54_9BACT</name>
<evidence type="ECO:0000256" key="3">
    <source>
        <dbReference type="ARBA" id="ARBA00023315"/>
    </source>
</evidence>
<evidence type="ECO:0000256" key="1">
    <source>
        <dbReference type="ARBA" id="ARBA00005189"/>
    </source>
</evidence>
<comment type="caution">
    <text evidence="6">The sequence shown here is derived from an EMBL/GenBank/DDBJ whole genome shotgun (WGS) entry which is preliminary data.</text>
</comment>
<keyword evidence="7" id="KW-1185">Reference proteome</keyword>
<keyword evidence="4" id="KW-1133">Transmembrane helix</keyword>
<organism evidence="6 7">
    <name type="scientific">Aquirufa regiilacus</name>
    <dbReference type="NCBI Taxonomy" id="3024868"/>
    <lineage>
        <taxon>Bacteria</taxon>
        <taxon>Pseudomonadati</taxon>
        <taxon>Bacteroidota</taxon>
        <taxon>Cytophagia</taxon>
        <taxon>Cytophagales</taxon>
        <taxon>Flectobacillaceae</taxon>
        <taxon>Aquirufa</taxon>
    </lineage>
</organism>
<dbReference type="PANTHER" id="PTHR10434">
    <property type="entry name" value="1-ACYL-SN-GLYCEROL-3-PHOSPHATE ACYLTRANSFERASE"/>
    <property type="match status" value="1"/>
</dbReference>
<feature type="domain" description="Phospholipid/glycerol acyltransferase" evidence="5">
    <location>
        <begin position="34"/>
        <end position="159"/>
    </location>
</feature>
<dbReference type="RefSeq" id="WP_316070493.1">
    <property type="nucleotide sequence ID" value="NZ_JAVNWW010000002.1"/>
</dbReference>
<feature type="transmembrane region" description="Helical" evidence="4">
    <location>
        <begin position="239"/>
        <end position="259"/>
    </location>
</feature>
<keyword evidence="2" id="KW-0808">Transferase</keyword>
<proteinExistence type="predicted"/>
<dbReference type="SMART" id="SM00563">
    <property type="entry name" value="PlsC"/>
    <property type="match status" value="1"/>
</dbReference>
<evidence type="ECO:0000256" key="4">
    <source>
        <dbReference type="SAM" id="Phobius"/>
    </source>
</evidence>
<keyword evidence="4" id="KW-0472">Membrane</keyword>
<evidence type="ECO:0000313" key="7">
    <source>
        <dbReference type="Proteomes" id="UP001249959"/>
    </source>
</evidence>
<dbReference type="SUPFAM" id="SSF69593">
    <property type="entry name" value="Glycerol-3-phosphate (1)-acyltransferase"/>
    <property type="match status" value="1"/>
</dbReference>
<gene>
    <name evidence="6" type="ORF">PQG45_06330</name>
</gene>
<accession>A0ABU3TS54</accession>
<keyword evidence="3 6" id="KW-0012">Acyltransferase</keyword>
<feature type="transmembrane region" description="Helical" evidence="4">
    <location>
        <begin position="265"/>
        <end position="285"/>
    </location>
</feature>
<dbReference type="PANTHER" id="PTHR10434:SF66">
    <property type="entry name" value="PHOSPHOLIPID_GLYCEROL ACYLTRANSFERASE DOMAIN-CONTAINING PROTEIN"/>
    <property type="match status" value="1"/>
</dbReference>
<evidence type="ECO:0000313" key="6">
    <source>
        <dbReference type="EMBL" id="MDU0808644.1"/>
    </source>
</evidence>
<dbReference type="Pfam" id="PF01553">
    <property type="entry name" value="Acyltransferase"/>
    <property type="match status" value="1"/>
</dbReference>
<dbReference type="EMBL" id="JAVNWW010000002">
    <property type="protein sequence ID" value="MDU0808644.1"/>
    <property type="molecule type" value="Genomic_DNA"/>
</dbReference>
<sequence length="292" mass="33260">MLVILKLFVRLGLWIFAPQVHIRNKSLLAKQGPLLVVANHPDSFLDAVILGAYYPRKMHFLARGDVFRKPIFGFLLRSIGMIPIHRAREGREHLHLNAGTFDASVDVLAKGGGILIFIEGICLLTHELQPYKKGATRILEAAQLRGVQPMIHVIGIAYNDFKAFGKVVEIHVEEFEQAPALEHAKHRLDFNAAVFEQMKRLIHVPTKRIRIKKSLFYYLNLPFYRLVQGVVDQKTKDTVFYDSVLFAALLFTYPLYLLILGTGLWLAGLPIWYVAFFILMLPLGIKIQMKST</sequence>
<reference evidence="6 7" key="1">
    <citation type="submission" date="2023-09" db="EMBL/GenBank/DDBJ databases">
        <title>Aquirufa genomes.</title>
        <authorList>
            <person name="Pitt A."/>
        </authorList>
    </citation>
    <scope>NUCLEOTIDE SEQUENCE [LARGE SCALE GENOMIC DNA]</scope>
    <source>
        <strain evidence="6 7">LEOWEIH-7C</strain>
    </source>
</reference>
<evidence type="ECO:0000259" key="5">
    <source>
        <dbReference type="SMART" id="SM00563"/>
    </source>
</evidence>
<evidence type="ECO:0000256" key="2">
    <source>
        <dbReference type="ARBA" id="ARBA00022679"/>
    </source>
</evidence>
<protein>
    <submittedName>
        <fullName evidence="6">1-acyl-sn-glycerol-3-phosphate acyltransferase</fullName>
    </submittedName>
</protein>
<keyword evidence="4" id="KW-0812">Transmembrane</keyword>
<comment type="pathway">
    <text evidence="1">Lipid metabolism.</text>
</comment>
<dbReference type="GO" id="GO:0016746">
    <property type="term" value="F:acyltransferase activity"/>
    <property type="evidence" value="ECO:0007669"/>
    <property type="project" value="UniProtKB-KW"/>
</dbReference>
<dbReference type="Proteomes" id="UP001249959">
    <property type="component" value="Unassembled WGS sequence"/>
</dbReference>
<dbReference type="InterPro" id="IPR002123">
    <property type="entry name" value="Plipid/glycerol_acylTrfase"/>
</dbReference>